<reference evidence="1" key="1">
    <citation type="submission" date="2021-06" db="EMBL/GenBank/DDBJ databases">
        <authorList>
            <person name="Kallberg Y."/>
            <person name="Tangrot J."/>
            <person name="Rosling A."/>
        </authorList>
    </citation>
    <scope>NUCLEOTIDE SEQUENCE</scope>
    <source>
        <strain evidence="1">28 12/20/2015</strain>
    </source>
</reference>
<comment type="caution">
    <text evidence="1">The sequence shown here is derived from an EMBL/GenBank/DDBJ whole genome shotgun (WGS) entry which is preliminary data.</text>
</comment>
<gene>
    <name evidence="1" type="ORF">SPELUC_LOCUS4570</name>
</gene>
<proteinExistence type="predicted"/>
<organism evidence="1 2">
    <name type="scientific">Cetraspora pellucida</name>
    <dbReference type="NCBI Taxonomy" id="1433469"/>
    <lineage>
        <taxon>Eukaryota</taxon>
        <taxon>Fungi</taxon>
        <taxon>Fungi incertae sedis</taxon>
        <taxon>Mucoromycota</taxon>
        <taxon>Glomeromycotina</taxon>
        <taxon>Glomeromycetes</taxon>
        <taxon>Diversisporales</taxon>
        <taxon>Gigasporaceae</taxon>
        <taxon>Cetraspora</taxon>
    </lineage>
</organism>
<sequence>MAKIQDISDEKSQTEINLLESQLNFLKETLNREQQILFNQFIILRKNYTKNSDNKKLEEELIILEEAMEEAELSEETIDEIKNLCDQIVKLEDKIDSYNYQAFKYGDFEGSLIIKDQLSLKSISISDAKSIRELTLSNLANLEDCKIYHCGLEKLIIRNCPHLKSLVIRNNSLTNLNFVKDLTNLQTLKIDGNERISVGVEHLPNNLETFSCEGTELFEALEPYQENNKRQLSSLREENKKLDKKYKVLKKSVGELKNYIEEKLTLLSNKVSLNDPDTKEIISDLRKGIKGMADENKELKDKIEYLSPLFNDREPILEPFANISNETERTKIEKELRLLKNLRSSYVIQYYGEYQKDNDIYIIIEYAEHGSLAKFIERNKNEENY</sequence>
<evidence type="ECO:0000313" key="2">
    <source>
        <dbReference type="Proteomes" id="UP000789366"/>
    </source>
</evidence>
<evidence type="ECO:0000313" key="1">
    <source>
        <dbReference type="EMBL" id="CAG8535718.1"/>
    </source>
</evidence>
<name>A0ACA9LL44_9GLOM</name>
<keyword evidence="2" id="KW-1185">Reference proteome</keyword>
<dbReference type="EMBL" id="CAJVPW010004143">
    <property type="protein sequence ID" value="CAG8535718.1"/>
    <property type="molecule type" value="Genomic_DNA"/>
</dbReference>
<protein>
    <submittedName>
        <fullName evidence="1">1578_t:CDS:1</fullName>
    </submittedName>
</protein>
<dbReference type="Proteomes" id="UP000789366">
    <property type="component" value="Unassembled WGS sequence"/>
</dbReference>
<accession>A0ACA9LL44</accession>